<dbReference type="SUPFAM" id="SSF56349">
    <property type="entry name" value="DNA breaking-rejoining enzymes"/>
    <property type="match status" value="1"/>
</dbReference>
<dbReference type="InterPro" id="IPR010998">
    <property type="entry name" value="Integrase_recombinase_N"/>
</dbReference>
<dbReference type="PANTHER" id="PTHR30349:SF64">
    <property type="entry name" value="PROPHAGE INTEGRASE INTD-RELATED"/>
    <property type="match status" value="1"/>
</dbReference>
<keyword evidence="3" id="KW-0233">DNA recombination</keyword>
<dbReference type="AlphaFoldDB" id="A0A1T4W4E5"/>
<dbReference type="RefSeq" id="WP_078715863.1">
    <property type="nucleotide sequence ID" value="NZ_FUYC01000001.1"/>
</dbReference>
<dbReference type="STRING" id="1121449.SAMN02745704_00288"/>
<evidence type="ECO:0000259" key="4">
    <source>
        <dbReference type="PROSITE" id="PS51898"/>
    </source>
</evidence>
<keyword evidence="2" id="KW-0238">DNA-binding</keyword>
<dbReference type="Pfam" id="PF00589">
    <property type="entry name" value="Phage_integrase"/>
    <property type="match status" value="1"/>
</dbReference>
<dbReference type="Gene3D" id="1.10.150.130">
    <property type="match status" value="1"/>
</dbReference>
<evidence type="ECO:0000313" key="5">
    <source>
        <dbReference type="EMBL" id="SKA72112.1"/>
    </source>
</evidence>
<dbReference type="InterPro" id="IPR002104">
    <property type="entry name" value="Integrase_catalytic"/>
</dbReference>
<accession>A0A1T4W4E5</accession>
<dbReference type="InterPro" id="IPR011010">
    <property type="entry name" value="DNA_brk_join_enz"/>
</dbReference>
<dbReference type="PROSITE" id="PS51898">
    <property type="entry name" value="TYR_RECOMBINASE"/>
    <property type="match status" value="1"/>
</dbReference>
<dbReference type="OrthoDB" id="9789256at2"/>
<dbReference type="GO" id="GO:0006310">
    <property type="term" value="P:DNA recombination"/>
    <property type="evidence" value="ECO:0007669"/>
    <property type="project" value="UniProtKB-KW"/>
</dbReference>
<dbReference type="GO" id="GO:0003677">
    <property type="term" value="F:DNA binding"/>
    <property type="evidence" value="ECO:0007669"/>
    <property type="project" value="UniProtKB-KW"/>
</dbReference>
<proteinExistence type="inferred from homology"/>
<dbReference type="PANTHER" id="PTHR30349">
    <property type="entry name" value="PHAGE INTEGRASE-RELATED"/>
    <property type="match status" value="1"/>
</dbReference>
<feature type="domain" description="Tyr recombinase" evidence="4">
    <location>
        <begin position="211"/>
        <end position="390"/>
    </location>
</feature>
<dbReference type="CDD" id="cd00796">
    <property type="entry name" value="INT_Rci_Hp1_C"/>
    <property type="match status" value="1"/>
</dbReference>
<evidence type="ECO:0000256" key="3">
    <source>
        <dbReference type="ARBA" id="ARBA00023172"/>
    </source>
</evidence>
<reference evidence="5 6" key="1">
    <citation type="submission" date="2017-02" db="EMBL/GenBank/DDBJ databases">
        <authorList>
            <person name="Peterson S.W."/>
        </authorList>
    </citation>
    <scope>NUCLEOTIDE SEQUENCE [LARGE SCALE GENOMIC DNA]</scope>
    <source>
        <strain evidence="5 6">DSM 16080</strain>
    </source>
</reference>
<dbReference type="InterPro" id="IPR050090">
    <property type="entry name" value="Tyrosine_recombinase_XerCD"/>
</dbReference>
<evidence type="ECO:0000256" key="1">
    <source>
        <dbReference type="ARBA" id="ARBA00008857"/>
    </source>
</evidence>
<sequence>MANKVKVNKYTGVYYHPSTTRKHKGRADRCFYFTYTEFIGDDKKLRWKKVGWASEGYTAQFASEERGRYIQRMRHGELSPDGRRSEVTFGEAFEVFYRDHAITNKKTHADDLSCYRTHLEARFGHRKLSSITKYDLEQIKTELLPPMDSKERERIVKANDGKEPWLKEASVRRILMLVSVVFNKMIKWPEKSGYKGTNPVTRVDMPKPSRKRERFLTHVEAETLLLALKEASLQTYRIALLSLETGMRMGEVFNMRWRDVDLDNSVINIPDAKGGTDQKVFLPERARKELRRIGVGKPQSFVFLNEKGEKVKEVSNTFQRTVDSQGLNEGAADTVERVTPHTLRHTYASWLAQSGKVDIYALQSIMRHKSFTTTQRYIHLIPTHSGHVAATVISELFPDKQIESLEDVMKLTPAEMNQMLDEQEEYYGRIYADDPEDS</sequence>
<dbReference type="Gene3D" id="1.10.443.10">
    <property type="entry name" value="Intergrase catalytic core"/>
    <property type="match status" value="1"/>
</dbReference>
<dbReference type="GO" id="GO:0015074">
    <property type="term" value="P:DNA integration"/>
    <property type="evidence" value="ECO:0007669"/>
    <property type="project" value="InterPro"/>
</dbReference>
<evidence type="ECO:0000256" key="2">
    <source>
        <dbReference type="ARBA" id="ARBA00023125"/>
    </source>
</evidence>
<dbReference type="InterPro" id="IPR013762">
    <property type="entry name" value="Integrase-like_cat_sf"/>
</dbReference>
<keyword evidence="6" id="KW-1185">Reference proteome</keyword>
<name>A0A1T4W4E5_9BACT</name>
<gene>
    <name evidence="5" type="ORF">SAMN02745704_00288</name>
</gene>
<comment type="similarity">
    <text evidence="1">Belongs to the 'phage' integrase family.</text>
</comment>
<dbReference type="EMBL" id="FUYC01000001">
    <property type="protein sequence ID" value="SKA72112.1"/>
    <property type="molecule type" value="Genomic_DNA"/>
</dbReference>
<evidence type="ECO:0000313" key="6">
    <source>
        <dbReference type="Proteomes" id="UP000190027"/>
    </source>
</evidence>
<dbReference type="Proteomes" id="UP000190027">
    <property type="component" value="Unassembled WGS sequence"/>
</dbReference>
<organism evidence="5 6">
    <name type="scientific">Paucidesulfovibrio gracilis DSM 16080</name>
    <dbReference type="NCBI Taxonomy" id="1121449"/>
    <lineage>
        <taxon>Bacteria</taxon>
        <taxon>Pseudomonadati</taxon>
        <taxon>Thermodesulfobacteriota</taxon>
        <taxon>Desulfovibrionia</taxon>
        <taxon>Desulfovibrionales</taxon>
        <taxon>Desulfovibrionaceae</taxon>
        <taxon>Paucidesulfovibrio</taxon>
    </lineage>
</organism>
<protein>
    <submittedName>
        <fullName evidence="5">Site-specific recombinase XerD</fullName>
    </submittedName>
</protein>